<sequence>MSSKSTGTGNDVVIEPQVSVYPASKPQSNGKRVLLCQVRGMFLDLLRVTWQAEDQRGSKVELKDDEQLEQRDKGQVYITSMLIVDQHKVTNNKFTCSVQHDSRVKDKKVVIPRDDELLTEEDNPEIESSTVMVCPTPKEVEVEEREEEVEMSDKEIKQDVFELSCSLHLFRVTYVILLVKNVLYFCTASVLLCKKNAKVKS</sequence>
<dbReference type="EMBL" id="VFJC01000005">
    <property type="protein sequence ID" value="KAB5579586.1"/>
    <property type="molecule type" value="Genomic_DNA"/>
</dbReference>
<evidence type="ECO:0000256" key="1">
    <source>
        <dbReference type="SAM" id="Phobius"/>
    </source>
</evidence>
<dbReference type="PROSITE" id="PS50835">
    <property type="entry name" value="IG_LIKE"/>
    <property type="match status" value="1"/>
</dbReference>
<evidence type="ECO:0000313" key="4">
    <source>
        <dbReference type="Proteomes" id="UP000327468"/>
    </source>
</evidence>
<keyword evidence="1" id="KW-0472">Membrane</keyword>
<dbReference type="SUPFAM" id="SSF48726">
    <property type="entry name" value="Immunoglobulin"/>
    <property type="match status" value="1"/>
</dbReference>
<dbReference type="InterPro" id="IPR013783">
    <property type="entry name" value="Ig-like_fold"/>
</dbReference>
<evidence type="ECO:0000313" key="3">
    <source>
        <dbReference type="EMBL" id="KAB5579586.1"/>
    </source>
</evidence>
<keyword evidence="1" id="KW-1133">Transmembrane helix</keyword>
<dbReference type="Gene3D" id="2.60.40.10">
    <property type="entry name" value="Immunoglobulins"/>
    <property type="match status" value="1"/>
</dbReference>
<dbReference type="Proteomes" id="UP000327468">
    <property type="component" value="Chromosome 4"/>
</dbReference>
<dbReference type="InterPro" id="IPR036179">
    <property type="entry name" value="Ig-like_dom_sf"/>
</dbReference>
<dbReference type="InterPro" id="IPR003597">
    <property type="entry name" value="Ig_C1-set"/>
</dbReference>
<dbReference type="InterPro" id="IPR007110">
    <property type="entry name" value="Ig-like_dom"/>
</dbReference>
<accession>A0A5N5PL67</accession>
<dbReference type="Pfam" id="PF07654">
    <property type="entry name" value="C1-set"/>
    <property type="match status" value="1"/>
</dbReference>
<proteinExistence type="predicted"/>
<keyword evidence="1" id="KW-0812">Transmembrane</keyword>
<protein>
    <recommendedName>
        <fullName evidence="2">Ig-like domain-containing protein</fullName>
    </recommendedName>
</protein>
<name>A0A5N5PL67_PANHP</name>
<reference evidence="3 4" key="1">
    <citation type="submission" date="2019-06" db="EMBL/GenBank/DDBJ databases">
        <title>A chromosome-scale genome assembly of the striped catfish, Pangasianodon hypophthalmus.</title>
        <authorList>
            <person name="Wen M."/>
            <person name="Zahm M."/>
            <person name="Roques C."/>
            <person name="Cabau C."/>
            <person name="Klopp C."/>
            <person name="Donnadieu C."/>
            <person name="Jouanno E."/>
            <person name="Avarre J.-C."/>
            <person name="Campet M."/>
            <person name="Ha T.T.T."/>
            <person name="Dugue R."/>
            <person name="Lampietro C."/>
            <person name="Louis A."/>
            <person name="Herpin A."/>
            <person name="Echchiki A."/>
            <person name="Berthelot C."/>
            <person name="Parey E."/>
            <person name="Roest-Crollius H."/>
            <person name="Braasch I."/>
            <person name="Postlethwait J."/>
            <person name="Bobe J."/>
            <person name="Montfort J."/>
            <person name="Bouchez O."/>
            <person name="Begum T."/>
            <person name="Schartl M."/>
            <person name="Guiguen Y."/>
        </authorList>
    </citation>
    <scope>NUCLEOTIDE SEQUENCE [LARGE SCALE GENOMIC DNA]</scope>
    <source>
        <strain evidence="3 4">Indonesia</strain>
        <tissue evidence="3">Blood</tissue>
    </source>
</reference>
<feature type="transmembrane region" description="Helical" evidence="1">
    <location>
        <begin position="172"/>
        <end position="193"/>
    </location>
</feature>
<gene>
    <name evidence="3" type="ORF">PHYPO_G00196700</name>
</gene>
<evidence type="ECO:0000259" key="2">
    <source>
        <dbReference type="PROSITE" id="PS50835"/>
    </source>
</evidence>
<organism evidence="3 4">
    <name type="scientific">Pangasianodon hypophthalmus</name>
    <name type="common">Striped catfish</name>
    <name type="synonym">Helicophagus hypophthalmus</name>
    <dbReference type="NCBI Taxonomy" id="310915"/>
    <lineage>
        <taxon>Eukaryota</taxon>
        <taxon>Metazoa</taxon>
        <taxon>Chordata</taxon>
        <taxon>Craniata</taxon>
        <taxon>Vertebrata</taxon>
        <taxon>Euteleostomi</taxon>
        <taxon>Actinopterygii</taxon>
        <taxon>Neopterygii</taxon>
        <taxon>Teleostei</taxon>
        <taxon>Ostariophysi</taxon>
        <taxon>Siluriformes</taxon>
        <taxon>Pangasiidae</taxon>
        <taxon>Pangasianodon</taxon>
    </lineage>
</organism>
<feature type="domain" description="Ig-like" evidence="2">
    <location>
        <begin position="16"/>
        <end position="110"/>
    </location>
</feature>
<comment type="caution">
    <text evidence="3">The sequence shown here is derived from an EMBL/GenBank/DDBJ whole genome shotgun (WGS) entry which is preliminary data.</text>
</comment>
<keyword evidence="4" id="KW-1185">Reference proteome</keyword>
<dbReference type="AlphaFoldDB" id="A0A5N5PL67"/>